<dbReference type="InterPro" id="IPR046432">
    <property type="entry name" value="TASOR"/>
</dbReference>
<dbReference type="InterPro" id="IPR022188">
    <property type="entry name" value="TASOR_DUF3715"/>
</dbReference>
<dbReference type="PANTHER" id="PTHR16207:SF11">
    <property type="entry name" value="SET DOMAIN-CONTAINING PROTEIN"/>
    <property type="match status" value="1"/>
</dbReference>
<feature type="region of interest" description="Disordered" evidence="1">
    <location>
        <begin position="941"/>
        <end position="1077"/>
    </location>
</feature>
<feature type="region of interest" description="Disordered" evidence="1">
    <location>
        <begin position="564"/>
        <end position="643"/>
    </location>
</feature>
<feature type="compositionally biased region" description="Acidic residues" evidence="1">
    <location>
        <begin position="634"/>
        <end position="643"/>
    </location>
</feature>
<dbReference type="Proteomes" id="UP001283361">
    <property type="component" value="Unassembled WGS sequence"/>
</dbReference>
<feature type="compositionally biased region" description="Low complexity" evidence="1">
    <location>
        <begin position="595"/>
        <end position="604"/>
    </location>
</feature>
<feature type="region of interest" description="Disordered" evidence="1">
    <location>
        <begin position="1"/>
        <end position="27"/>
    </location>
</feature>
<feature type="compositionally biased region" description="Basic residues" evidence="1">
    <location>
        <begin position="579"/>
        <end position="592"/>
    </location>
</feature>
<comment type="caution">
    <text evidence="3">The sequence shown here is derived from an EMBL/GenBank/DDBJ whole genome shotgun (WGS) entry which is preliminary data.</text>
</comment>
<feature type="compositionally biased region" description="Pro residues" evidence="1">
    <location>
        <begin position="992"/>
        <end position="1007"/>
    </location>
</feature>
<protein>
    <recommendedName>
        <fullName evidence="2">TASOR pseudo-PARP domain-containing protein</fullName>
    </recommendedName>
</protein>
<organism evidence="3 4">
    <name type="scientific">Elysia crispata</name>
    <name type="common">lettuce slug</name>
    <dbReference type="NCBI Taxonomy" id="231223"/>
    <lineage>
        <taxon>Eukaryota</taxon>
        <taxon>Metazoa</taxon>
        <taxon>Spiralia</taxon>
        <taxon>Lophotrochozoa</taxon>
        <taxon>Mollusca</taxon>
        <taxon>Gastropoda</taxon>
        <taxon>Heterobranchia</taxon>
        <taxon>Euthyneura</taxon>
        <taxon>Panpulmonata</taxon>
        <taxon>Sacoglossa</taxon>
        <taxon>Placobranchoidea</taxon>
        <taxon>Plakobranchidae</taxon>
        <taxon>Elysia</taxon>
    </lineage>
</organism>
<dbReference type="EMBL" id="JAWDGP010000422">
    <property type="protein sequence ID" value="KAK3800652.1"/>
    <property type="molecule type" value="Genomic_DNA"/>
</dbReference>
<evidence type="ECO:0000313" key="3">
    <source>
        <dbReference type="EMBL" id="KAK3800652.1"/>
    </source>
</evidence>
<evidence type="ECO:0000259" key="2">
    <source>
        <dbReference type="Pfam" id="PF12509"/>
    </source>
</evidence>
<name>A0AAE1B8M0_9GAST</name>
<feature type="compositionally biased region" description="Polar residues" evidence="1">
    <location>
        <begin position="1052"/>
        <end position="1062"/>
    </location>
</feature>
<sequence length="1144" mass="125324">MMEASGKASSNGPSKRKGLSKSNGPQFTIPRLKKIKRDLLTELPLDSHECQNDILAPMRKSFHFYASNSSHEFLRVQSVHNPEQVAKYLERRKDMKNNGYSDSLVSDTIGFIPIENTSQIEQLCKDGIKCGNQKLSGLGVPHMAVHVCKHADITTPMKPKAGEKVLIAVKVIKGRVKTVLCRGVGCELEPTPNYDCHIAKSNLDQPATQSPHLQFYSSQLYLYEYGDIDVEEYPRQVLPFAVVYYSVKEPQQMIPKSITSSPHLVQTALPSTALVSGPTVTMTWQGQPSTTSWEAGLGPVNEVWRGRLHVRLIEGGHIYIDVSMLSYYVPLTVNIISPIKIHGLFPEHNAQFTFLNGLSNLAKQAEVEWRAHFFRSYLMRPRPNNEGHFKALVKHITAKKEMPTVRLPNDVFLFLMPNCLLASQLGLVRMEDNSPVLHCVLMSKFSTSEAQKKKLAAKQCPLPNLGTATSWEELFDDSDLSDEETPEASTAAKETQTRLVQILPLMFKDQQSIQNKFAAMSLADAEANLSQCSCRSFSQSKAYKQRCRDAAVQNILATLHSVTQPNKKASLTSHFPAGSRRKPKTKLSHRTKNMPSFSPHGSSESESDSDNGHRSSRKSKGHLSMLHSTKTVEEELSEEELTNEQMEDIIFMRKKPAQTAIASKSSRIKQEARSSPKLSKQSCQKETHLVMPQQKSQASPLSPVASLSNQQFDTKFDKRVYKEPSFSSKPKIIPIEPVDEPYSTPTGSPTSVEIPHSLLNKSPPKSDMMITNTELVEDSKTSVTPGKAQTGRENVEEPKKISSSSPVKNSSLVNPKSHRTKVLANAPLSLPKVMKHHELNLSLSASTPQISSDLPVSSAKNSAPQTSNNTSGKTSSLTENQKRGCGDPKKSLSPILPLSSSLQPEAQFSDDVLDYGDVDMRDPSHRGNLVNPIFLSAQEQEDIPSPHGEQSQAPPSPNSANLSFGMWLAPSDIVAPLQPPPFPEGLLDEPAASPPYSMPKSPSPPGSPISLPANSPPSPMDSPASPPTESPASPPSPSIPAGPNLESPMSPPRSSTFSTLRSTPIAIPTSRLEQQTASPEINYLQRQSPFAARSLNVQAFPAASTSGIDNADDMKDFLNGGFNSDLDSSYEDERVTEHGAAVNG</sequence>
<feature type="region of interest" description="Disordered" evidence="1">
    <location>
        <begin position="658"/>
        <end position="710"/>
    </location>
</feature>
<feature type="domain" description="TASOR pseudo-PARP" evidence="2">
    <location>
        <begin position="95"/>
        <end position="239"/>
    </location>
</feature>
<accession>A0AAE1B8M0</accession>
<evidence type="ECO:0000313" key="4">
    <source>
        <dbReference type="Proteomes" id="UP001283361"/>
    </source>
</evidence>
<feature type="compositionally biased region" description="Low complexity" evidence="1">
    <location>
        <begin position="891"/>
        <end position="903"/>
    </location>
</feature>
<evidence type="ECO:0000256" key="1">
    <source>
        <dbReference type="SAM" id="MobiDB-lite"/>
    </source>
</evidence>
<reference evidence="3" key="1">
    <citation type="journal article" date="2023" name="G3 (Bethesda)">
        <title>A reference genome for the long-term kleptoplast-retaining sea slug Elysia crispata morphotype clarki.</title>
        <authorList>
            <person name="Eastman K.E."/>
            <person name="Pendleton A.L."/>
            <person name="Shaikh M.A."/>
            <person name="Suttiyut T."/>
            <person name="Ogas R."/>
            <person name="Tomko P."/>
            <person name="Gavelis G."/>
            <person name="Widhalm J.R."/>
            <person name="Wisecaver J.H."/>
        </authorList>
    </citation>
    <scope>NUCLEOTIDE SEQUENCE</scope>
    <source>
        <strain evidence="3">ECLA1</strain>
    </source>
</reference>
<dbReference type="AlphaFoldDB" id="A0AAE1B8M0"/>
<feature type="compositionally biased region" description="Low complexity" evidence="1">
    <location>
        <begin position="801"/>
        <end position="815"/>
    </location>
</feature>
<keyword evidence="4" id="KW-1185">Reference proteome</keyword>
<dbReference type="GO" id="GO:0045814">
    <property type="term" value="P:negative regulation of gene expression, epigenetic"/>
    <property type="evidence" value="ECO:0007669"/>
    <property type="project" value="InterPro"/>
</dbReference>
<proteinExistence type="predicted"/>
<gene>
    <name evidence="3" type="ORF">RRG08_003059</name>
</gene>
<feature type="region of interest" description="Disordered" evidence="1">
    <location>
        <begin position="1125"/>
        <end position="1144"/>
    </location>
</feature>
<dbReference type="Pfam" id="PF12509">
    <property type="entry name" value="DUF3715"/>
    <property type="match status" value="1"/>
</dbReference>
<feature type="compositionally biased region" description="Polar residues" evidence="1">
    <location>
        <begin position="846"/>
        <end position="879"/>
    </location>
</feature>
<feature type="compositionally biased region" description="Polar residues" evidence="1">
    <location>
        <begin position="693"/>
        <end position="710"/>
    </location>
</feature>
<feature type="compositionally biased region" description="Polar residues" evidence="1">
    <location>
        <begin position="564"/>
        <end position="573"/>
    </location>
</feature>
<dbReference type="GO" id="GO:0005654">
    <property type="term" value="C:nucleoplasm"/>
    <property type="evidence" value="ECO:0007669"/>
    <property type="project" value="TreeGrafter"/>
</dbReference>
<feature type="compositionally biased region" description="Basic and acidic residues" evidence="1">
    <location>
        <begin position="880"/>
        <end position="890"/>
    </location>
</feature>
<feature type="region of interest" description="Disordered" evidence="1">
    <location>
        <begin position="846"/>
        <end position="903"/>
    </location>
</feature>
<feature type="compositionally biased region" description="Polar residues" evidence="1">
    <location>
        <begin position="948"/>
        <end position="962"/>
    </location>
</feature>
<feature type="region of interest" description="Disordered" evidence="1">
    <location>
        <begin position="731"/>
        <end position="820"/>
    </location>
</feature>
<dbReference type="PANTHER" id="PTHR16207">
    <property type="entry name" value="SET DOMAIN-CONTAINING PROTEIN"/>
    <property type="match status" value="1"/>
</dbReference>
<feature type="compositionally biased region" description="Pro residues" evidence="1">
    <location>
        <begin position="1014"/>
        <end position="1040"/>
    </location>
</feature>